<organism evidence="2 3">
    <name type="scientific">Rhodococcus artemisiae</name>
    <dbReference type="NCBI Taxonomy" id="714159"/>
    <lineage>
        <taxon>Bacteria</taxon>
        <taxon>Bacillati</taxon>
        <taxon>Actinomycetota</taxon>
        <taxon>Actinomycetes</taxon>
        <taxon>Mycobacteriales</taxon>
        <taxon>Nocardiaceae</taxon>
        <taxon>Rhodococcus</taxon>
    </lineage>
</organism>
<accession>A0ABU7LMK7</accession>
<evidence type="ECO:0000313" key="2">
    <source>
        <dbReference type="EMBL" id="MEE2062172.1"/>
    </source>
</evidence>
<feature type="transmembrane region" description="Helical" evidence="1">
    <location>
        <begin position="29"/>
        <end position="51"/>
    </location>
</feature>
<comment type="caution">
    <text evidence="2">The sequence shown here is derived from an EMBL/GenBank/DDBJ whole genome shotgun (WGS) entry which is preliminary data.</text>
</comment>
<reference evidence="2 3" key="1">
    <citation type="submission" date="2023-07" db="EMBL/GenBank/DDBJ databases">
        <authorList>
            <person name="Girao M."/>
            <person name="Carvalho M.F."/>
        </authorList>
    </citation>
    <scope>NUCLEOTIDE SEQUENCE [LARGE SCALE GENOMIC DNA]</scope>
    <source>
        <strain evidence="2 3">YIM65754</strain>
    </source>
</reference>
<proteinExistence type="predicted"/>
<sequence>MSSNEPRADWSRLWDTPAMVRLRRDRRRFFTVAWTIFGGAFTALVGVAAFAPDLVAQRPIPGLSVGLILSAVYVCTVMSLGAWYVHRARHWDALASAALSNSHTGGVEEASNV</sequence>
<gene>
    <name evidence="2" type="ORF">Q7514_32070</name>
</gene>
<dbReference type="Proteomes" id="UP001336020">
    <property type="component" value="Unassembled WGS sequence"/>
</dbReference>
<evidence type="ECO:0000313" key="3">
    <source>
        <dbReference type="Proteomes" id="UP001336020"/>
    </source>
</evidence>
<keyword evidence="1" id="KW-1133">Transmembrane helix</keyword>
<name>A0ABU7LMK7_9NOCA</name>
<dbReference type="EMBL" id="JAUTXY010000029">
    <property type="protein sequence ID" value="MEE2062172.1"/>
    <property type="molecule type" value="Genomic_DNA"/>
</dbReference>
<dbReference type="RefSeq" id="WP_330137230.1">
    <property type="nucleotide sequence ID" value="NZ_JAUTXY010000029.1"/>
</dbReference>
<dbReference type="Pfam" id="PF04341">
    <property type="entry name" value="DUF485"/>
    <property type="match status" value="1"/>
</dbReference>
<keyword evidence="3" id="KW-1185">Reference proteome</keyword>
<evidence type="ECO:0000256" key="1">
    <source>
        <dbReference type="SAM" id="Phobius"/>
    </source>
</evidence>
<dbReference type="InterPro" id="IPR007436">
    <property type="entry name" value="DUF485"/>
</dbReference>
<feature type="transmembrane region" description="Helical" evidence="1">
    <location>
        <begin position="63"/>
        <end position="85"/>
    </location>
</feature>
<keyword evidence="1" id="KW-0472">Membrane</keyword>
<keyword evidence="1" id="KW-0812">Transmembrane</keyword>
<protein>
    <submittedName>
        <fullName evidence="2">DUF485 domain-containing protein</fullName>
    </submittedName>
</protein>